<keyword evidence="1" id="KW-0812">Transmembrane</keyword>
<evidence type="ECO:0000256" key="1">
    <source>
        <dbReference type="SAM" id="Phobius"/>
    </source>
</evidence>
<sequence>MMFTVIWWTEPFSATPVAVEGVWNVWQPVALTAVLTAFLVVALGYMIGVSFNLADLRKWAKSEFYQALASALIVGGLILMMDLMLNQGFQTMIGGMNPYRKAYAYLDGVMDSLYTIYTNIYRTNFVIEFLTTFTFYFNAAGLEFSPFELILSPISENLHFQAHIVTVAAVLTAGQRALIHFFYNTGFSVFIPAGVLLRIFPWTRGAGGLLIAIGIGLSIVYPVMFTFVAMMSENPSEVKNQANALGNSLAGFDMDQFGACASDFQSASDVATERVLSPEIRAASAWILGWLSSIWLKIFYYPMLVLIVTFTFIRTIAPLLGADITEIGQGIMKIL</sequence>
<feature type="transmembrane region" description="Helical" evidence="1">
    <location>
        <begin position="29"/>
        <end position="53"/>
    </location>
</feature>
<dbReference type="AlphaFoldDB" id="A0A7D5XIV1"/>
<evidence type="ECO:0000313" key="2">
    <source>
        <dbReference type="EMBL" id="QLJ52210.1"/>
    </source>
</evidence>
<feature type="transmembrane region" description="Helical" evidence="1">
    <location>
        <begin position="209"/>
        <end position="231"/>
    </location>
</feature>
<gene>
    <name evidence="2" type="ORF">Sv326_0035</name>
</gene>
<keyword evidence="1" id="KW-1133">Transmembrane helix</keyword>
<dbReference type="KEGG" id="flt:Sv326_0035"/>
<feature type="transmembrane region" description="Helical" evidence="1">
    <location>
        <begin position="177"/>
        <end position="197"/>
    </location>
</feature>
<proteinExistence type="predicted"/>
<reference evidence="3" key="1">
    <citation type="submission" date="2020-07" db="EMBL/GenBank/DDBJ databases">
        <title>Metabolic diversity and evolutionary history of the archaeal phylum ###Micrarchaeota### uncovered from a freshwater lake metagenome.</title>
        <authorList>
            <person name="Kadnikov V.V."/>
            <person name="Savvichev A.S."/>
            <person name="Mardanov A.V."/>
            <person name="Beletsky A.V."/>
            <person name="Chupakov A.V."/>
            <person name="Kokryatskaya N.M."/>
            <person name="Pimenov N.V."/>
            <person name="Ravin N.V."/>
        </authorList>
    </citation>
    <scope>NUCLEOTIDE SEQUENCE [LARGE SCALE GENOMIC DNA]</scope>
</reference>
<protein>
    <submittedName>
        <fullName evidence="2">Uncharacterized protein</fullName>
    </submittedName>
</protein>
<accession>A0A7D5XIV1</accession>
<dbReference type="EMBL" id="CP058998">
    <property type="protein sequence ID" value="QLJ52210.1"/>
    <property type="molecule type" value="Genomic_DNA"/>
</dbReference>
<dbReference type="Proteomes" id="UP000510821">
    <property type="component" value="Chromosome"/>
</dbReference>
<name>A0A7D5XIV1_FERL1</name>
<organism evidence="2 3">
    <name type="scientific">Fermentimicrarchaeum limneticum</name>
    <dbReference type="NCBI Taxonomy" id="2795018"/>
    <lineage>
        <taxon>Archaea</taxon>
        <taxon>Candidatus Micrarchaeota</taxon>
        <taxon>Candidatus Fermentimicrarchaeales</taxon>
        <taxon>Candidatus Fermentimicrarchaeaceae</taxon>
        <taxon>Candidatus Fermentimicrarchaeum</taxon>
    </lineage>
</organism>
<keyword evidence="1" id="KW-0472">Membrane</keyword>
<evidence type="ECO:0000313" key="3">
    <source>
        <dbReference type="Proteomes" id="UP000510821"/>
    </source>
</evidence>
<feature type="transmembrane region" description="Helical" evidence="1">
    <location>
        <begin position="65"/>
        <end position="85"/>
    </location>
</feature>